<protein>
    <submittedName>
        <fullName evidence="2">Uncharacterized protein</fullName>
    </submittedName>
</protein>
<dbReference type="Proteomes" id="UP000186817">
    <property type="component" value="Unassembled WGS sequence"/>
</dbReference>
<feature type="region of interest" description="Disordered" evidence="1">
    <location>
        <begin position="1"/>
        <end position="36"/>
    </location>
</feature>
<sequence length="136" mass="15184">MTLPPETTPPERSTPQHNLASAMEAAAKQAKKAESAQTEELRELFGREAAEIAPFVSCGDKDRNFLVTVCPAQTKNVFLDKKSNGDFPLWLIGDQLYAAAEEISLVDAAKLTDFQEFPLSTLRKETDFEGTRYIWM</sequence>
<comment type="caution">
    <text evidence="2">The sequence shown here is derived from an EMBL/GenBank/DDBJ whole genome shotgun (WGS) entry which is preliminary data.</text>
</comment>
<dbReference type="EMBL" id="LSRX01001197">
    <property type="protein sequence ID" value="OLP82393.1"/>
    <property type="molecule type" value="Genomic_DNA"/>
</dbReference>
<evidence type="ECO:0000313" key="3">
    <source>
        <dbReference type="Proteomes" id="UP000186817"/>
    </source>
</evidence>
<evidence type="ECO:0000313" key="2">
    <source>
        <dbReference type="EMBL" id="OLP82393.1"/>
    </source>
</evidence>
<organism evidence="2 3">
    <name type="scientific">Symbiodinium microadriaticum</name>
    <name type="common">Dinoflagellate</name>
    <name type="synonym">Zooxanthella microadriatica</name>
    <dbReference type="NCBI Taxonomy" id="2951"/>
    <lineage>
        <taxon>Eukaryota</taxon>
        <taxon>Sar</taxon>
        <taxon>Alveolata</taxon>
        <taxon>Dinophyceae</taxon>
        <taxon>Suessiales</taxon>
        <taxon>Symbiodiniaceae</taxon>
        <taxon>Symbiodinium</taxon>
    </lineage>
</organism>
<name>A0A1Q9CHI4_SYMMI</name>
<proteinExistence type="predicted"/>
<reference evidence="2 3" key="1">
    <citation type="submission" date="2016-02" db="EMBL/GenBank/DDBJ databases">
        <title>Genome analysis of coral dinoflagellate symbionts highlights evolutionary adaptations to a symbiotic lifestyle.</title>
        <authorList>
            <person name="Aranda M."/>
            <person name="Li Y."/>
            <person name="Liew Y.J."/>
            <person name="Baumgarten S."/>
            <person name="Simakov O."/>
            <person name="Wilson M."/>
            <person name="Piel J."/>
            <person name="Ashoor H."/>
            <person name="Bougouffa S."/>
            <person name="Bajic V.B."/>
            <person name="Ryu T."/>
            <person name="Ravasi T."/>
            <person name="Bayer T."/>
            <person name="Micklem G."/>
            <person name="Kim H."/>
            <person name="Bhak J."/>
            <person name="Lajeunesse T.C."/>
            <person name="Voolstra C.R."/>
        </authorList>
    </citation>
    <scope>NUCLEOTIDE SEQUENCE [LARGE SCALE GENOMIC DNA]</scope>
    <source>
        <strain evidence="2 3">CCMP2467</strain>
    </source>
</reference>
<evidence type="ECO:0000256" key="1">
    <source>
        <dbReference type="SAM" id="MobiDB-lite"/>
    </source>
</evidence>
<gene>
    <name evidence="2" type="ORF">AK812_SmicGene36953</name>
</gene>
<feature type="compositionally biased region" description="Low complexity" evidence="1">
    <location>
        <begin position="1"/>
        <end position="28"/>
    </location>
</feature>
<dbReference type="OrthoDB" id="10387675at2759"/>
<accession>A0A1Q9CHI4</accession>
<dbReference type="AlphaFoldDB" id="A0A1Q9CHI4"/>
<keyword evidence="3" id="KW-1185">Reference proteome</keyword>